<evidence type="ECO:0000313" key="2">
    <source>
        <dbReference type="Proteomes" id="UP000005939"/>
    </source>
</evidence>
<reference evidence="1 2" key="1">
    <citation type="submission" date="2011-10" db="EMBL/GenBank/DDBJ databases">
        <title>Genome Sequence of Commensalibacter intestini A911, isolated from Drosophila gut.</title>
        <authorList>
            <person name="Lee W.-J."/>
            <person name="Kim E.-K."/>
        </authorList>
    </citation>
    <scope>NUCLEOTIDE SEQUENCE [LARGE SCALE GENOMIC DNA]</scope>
    <source>
        <strain evidence="1 2">A911</strain>
    </source>
</reference>
<sequence>MNRWFTKSFFELTLNETELFTKKLNILRVTKPIYTMPVYEPMRQVIHLYQKLWDSLPDTINFLDEKANIFNDNIEQVKDVVFLSTHCKAILQLINSLKQNSYLIDEPSLKYQSAANFWHVDTVFIAQEILHFAEARNLTFSIKQVNSKFIQLIHYILKRVGIRSVTQSAVVQALNRFKSEKEYKRMIKYSPD</sequence>
<organism evidence="1 2">
    <name type="scientific">Commensalibacter intestini A911</name>
    <dbReference type="NCBI Taxonomy" id="1088868"/>
    <lineage>
        <taxon>Bacteria</taxon>
        <taxon>Pseudomonadati</taxon>
        <taxon>Pseudomonadota</taxon>
        <taxon>Alphaproteobacteria</taxon>
        <taxon>Acetobacterales</taxon>
        <taxon>Acetobacteraceae</taxon>
    </lineage>
</organism>
<dbReference type="Proteomes" id="UP000005939">
    <property type="component" value="Unassembled WGS sequence"/>
</dbReference>
<name>G6F1U3_9PROT</name>
<dbReference type="AlphaFoldDB" id="G6F1U3"/>
<accession>G6F1U3</accession>
<dbReference type="EMBL" id="AGFR01000009">
    <property type="protein sequence ID" value="EHD13397.1"/>
    <property type="molecule type" value="Genomic_DNA"/>
</dbReference>
<comment type="caution">
    <text evidence="1">The sequence shown here is derived from an EMBL/GenBank/DDBJ whole genome shotgun (WGS) entry which is preliminary data.</text>
</comment>
<protein>
    <submittedName>
        <fullName evidence="1">Uncharacterized protein</fullName>
    </submittedName>
</protein>
<gene>
    <name evidence="1" type="ORF">CIN_15890</name>
</gene>
<evidence type="ECO:0000313" key="1">
    <source>
        <dbReference type="EMBL" id="EHD13397.1"/>
    </source>
</evidence>
<proteinExistence type="predicted"/>